<dbReference type="PROSITE" id="PS50043">
    <property type="entry name" value="HTH_LUXR_2"/>
    <property type="match status" value="1"/>
</dbReference>
<name>A0ABW1IW04_9PSEU</name>
<dbReference type="RefSeq" id="WP_379581403.1">
    <property type="nucleotide sequence ID" value="NZ_JBHSQW010000001.1"/>
</dbReference>
<dbReference type="SUPFAM" id="SSF48452">
    <property type="entry name" value="TPR-like"/>
    <property type="match status" value="1"/>
</dbReference>
<reference evidence="5" key="1">
    <citation type="journal article" date="2019" name="Int. J. Syst. Evol. Microbiol.">
        <title>The Global Catalogue of Microorganisms (GCM) 10K type strain sequencing project: providing services to taxonomists for standard genome sequencing and annotation.</title>
        <authorList>
            <consortium name="The Broad Institute Genomics Platform"/>
            <consortium name="The Broad Institute Genome Sequencing Center for Infectious Disease"/>
            <person name="Wu L."/>
            <person name="Ma J."/>
        </authorList>
    </citation>
    <scope>NUCLEOTIDE SEQUENCE [LARGE SCALE GENOMIC DNA]</scope>
    <source>
        <strain evidence="5">CCM 8391</strain>
    </source>
</reference>
<dbReference type="Gene3D" id="3.40.50.300">
    <property type="entry name" value="P-loop containing nucleotide triphosphate hydrolases"/>
    <property type="match status" value="1"/>
</dbReference>
<sequence length="1001" mass="104738">MTGVARLGFGIPLVGRRDEVRVLAAALDRAAAGSARAVLLSGEAGVGKTRLVTEAAEQATAAGFAVLTGRCLDTGESSLPYLPFAEALGRLAADRPELVAAHPELRRLLPGGRPRAEPLAGDRDLGQLRVFDAVLSGLAELAAEAPVLLVLEDLHWADRSSRDLLVFLLSRLGGQRLAVLASYRDDDLHRRHPLRPLLAELVRLPAVERLELAPLGQSEALSLVRGLADGGLDEQALRRIARRSEGNAFFAEELVSASGDAVPDGLAEVLLARLERLPATAQRVLRLAAVAGRRVRHDRLAAVAGLGTDELEQALRDAVAHHVLVPDSPGADDAYLFRHALLHEAVYQDLLPGERSRLHGVYAALLAEAADEPGSVAELAHHALAAHDLPLALSASVRAVDEADRRGGPGEVLLHAERALDLWPAVPDAEGVAGVTEALVTRWAAWAASATGDPDRGVALARRALELADQRADPRLAADLRIRYAIQLIELGRAEAALPVIQQSLSVLERFPESAELAWARAVAARVMLNLDEIAEAGRGAELALRTARSVGSAHAPAPGADHHHDALGAEADALVTLAGCAASLGYDRQARARFAEAKQLARASGNLAVELRSFFNTGISLLDAGRLAEAAAEFAAGEARAVATGTTWSGYGLELRVAHVLADFRRGAWDDAEAAAELGGAAVSATVAGRVAAAELLVMVGRGRLEAAEDRLAQLVAATPTDDQMILLIGQAGAEAALWQGRPELAAARIDEALRGVRAWDPHHLAGIMLCALGVAAQAELATGGAVAREQAVAAAEALAADGHDIAAKGRPRGAALGVEGRAWLHRIDAELSRARGHSDPRAWGRVVEGYGYGDGYRQALARWRRAEALLVGSTEAPTGATRAESTAELRTAMAVAESLGAAPLAAAVRALAERAGLGLADAEPVRRPAAASDPLTPRERSVLALVAEGRTNRQVGAELFISEKTVSVHLSRVMAKLGAGSRTEAVSIAYARGLLLGAG</sequence>
<dbReference type="InterPro" id="IPR000792">
    <property type="entry name" value="Tscrpt_reg_LuxR_C"/>
</dbReference>
<dbReference type="SUPFAM" id="SSF46894">
    <property type="entry name" value="C-terminal effector domain of the bipartite response regulators"/>
    <property type="match status" value="1"/>
</dbReference>
<dbReference type="PRINTS" id="PR00038">
    <property type="entry name" value="HTHLUXR"/>
</dbReference>
<comment type="caution">
    <text evidence="4">The sequence shown here is derived from an EMBL/GenBank/DDBJ whole genome shotgun (WGS) entry which is preliminary data.</text>
</comment>
<dbReference type="InterPro" id="IPR011990">
    <property type="entry name" value="TPR-like_helical_dom_sf"/>
</dbReference>
<dbReference type="EMBL" id="JBHSQW010000001">
    <property type="protein sequence ID" value="MFC5992640.1"/>
    <property type="molecule type" value="Genomic_DNA"/>
</dbReference>
<dbReference type="PANTHER" id="PTHR16305:SF35">
    <property type="entry name" value="TRANSCRIPTIONAL ACTIVATOR DOMAIN"/>
    <property type="match status" value="1"/>
</dbReference>
<dbReference type="Pfam" id="PF13191">
    <property type="entry name" value="AAA_16"/>
    <property type="match status" value="1"/>
</dbReference>
<evidence type="ECO:0000256" key="2">
    <source>
        <dbReference type="ARBA" id="ARBA00022840"/>
    </source>
</evidence>
<evidence type="ECO:0000313" key="4">
    <source>
        <dbReference type="EMBL" id="MFC5992640.1"/>
    </source>
</evidence>
<dbReference type="SUPFAM" id="SSF52540">
    <property type="entry name" value="P-loop containing nucleoside triphosphate hydrolases"/>
    <property type="match status" value="1"/>
</dbReference>
<feature type="domain" description="HTH luxR-type" evidence="3">
    <location>
        <begin position="930"/>
        <end position="995"/>
    </location>
</feature>
<dbReference type="PROSITE" id="PS00622">
    <property type="entry name" value="HTH_LUXR_1"/>
    <property type="match status" value="1"/>
</dbReference>
<dbReference type="SMART" id="SM00421">
    <property type="entry name" value="HTH_LUXR"/>
    <property type="match status" value="1"/>
</dbReference>
<dbReference type="Gene3D" id="1.25.40.10">
    <property type="entry name" value="Tetratricopeptide repeat domain"/>
    <property type="match status" value="1"/>
</dbReference>
<organism evidence="4 5">
    <name type="scientific">Pseudonocardia hispaniensis</name>
    <dbReference type="NCBI Taxonomy" id="904933"/>
    <lineage>
        <taxon>Bacteria</taxon>
        <taxon>Bacillati</taxon>
        <taxon>Actinomycetota</taxon>
        <taxon>Actinomycetes</taxon>
        <taxon>Pseudonocardiales</taxon>
        <taxon>Pseudonocardiaceae</taxon>
        <taxon>Pseudonocardia</taxon>
    </lineage>
</organism>
<dbReference type="Gene3D" id="1.10.10.10">
    <property type="entry name" value="Winged helix-like DNA-binding domain superfamily/Winged helix DNA-binding domain"/>
    <property type="match status" value="1"/>
</dbReference>
<dbReference type="InterPro" id="IPR041664">
    <property type="entry name" value="AAA_16"/>
</dbReference>
<dbReference type="CDD" id="cd06170">
    <property type="entry name" value="LuxR_C_like"/>
    <property type="match status" value="1"/>
</dbReference>
<gene>
    <name evidence="4" type="ORF">ACFQE5_00255</name>
</gene>
<dbReference type="Pfam" id="PF00196">
    <property type="entry name" value="GerE"/>
    <property type="match status" value="1"/>
</dbReference>
<evidence type="ECO:0000313" key="5">
    <source>
        <dbReference type="Proteomes" id="UP001596302"/>
    </source>
</evidence>
<proteinExistence type="predicted"/>
<dbReference type="InterPro" id="IPR036388">
    <property type="entry name" value="WH-like_DNA-bd_sf"/>
</dbReference>
<dbReference type="InterPro" id="IPR016032">
    <property type="entry name" value="Sig_transdc_resp-reg_C-effctor"/>
</dbReference>
<protein>
    <submittedName>
        <fullName evidence="4">AAA family ATPase</fullName>
    </submittedName>
</protein>
<evidence type="ECO:0000256" key="1">
    <source>
        <dbReference type="ARBA" id="ARBA00022741"/>
    </source>
</evidence>
<dbReference type="PANTHER" id="PTHR16305">
    <property type="entry name" value="TESTICULAR SOLUBLE ADENYLYL CYCLASE"/>
    <property type="match status" value="1"/>
</dbReference>
<evidence type="ECO:0000259" key="3">
    <source>
        <dbReference type="PROSITE" id="PS50043"/>
    </source>
</evidence>
<keyword evidence="2" id="KW-0067">ATP-binding</keyword>
<keyword evidence="1" id="KW-0547">Nucleotide-binding</keyword>
<accession>A0ABW1IW04</accession>
<dbReference type="Proteomes" id="UP001596302">
    <property type="component" value="Unassembled WGS sequence"/>
</dbReference>
<keyword evidence="5" id="KW-1185">Reference proteome</keyword>
<dbReference type="InterPro" id="IPR027417">
    <property type="entry name" value="P-loop_NTPase"/>
</dbReference>